<dbReference type="PANTHER" id="PTHR33050:SF7">
    <property type="entry name" value="RIBONUCLEASE H"/>
    <property type="match status" value="1"/>
</dbReference>
<dbReference type="Proteomes" id="UP000324800">
    <property type="component" value="Unassembled WGS sequence"/>
</dbReference>
<dbReference type="PANTHER" id="PTHR33050">
    <property type="entry name" value="REVERSE TRANSCRIPTASE DOMAIN-CONTAINING PROTEIN"/>
    <property type="match status" value="1"/>
</dbReference>
<evidence type="ECO:0000313" key="2">
    <source>
        <dbReference type="Proteomes" id="UP000324800"/>
    </source>
</evidence>
<gene>
    <name evidence="1" type="ORF">EZS28_026498</name>
</gene>
<dbReference type="InterPro" id="IPR036397">
    <property type="entry name" value="RNaseH_sf"/>
</dbReference>
<sequence>MRILEALGWTIAQEKCEMEPKQQTNLLGYTWDLKRMYLKMADLRKKQLRFQLKRFISLTEKQVPIKIKYLASIIAKLNFLRVQVREASFNLNLMDFVRTRALKKKDRKLNKIFLKKILQELYLRLGVIVRNQEMTLEMRIQEAVMLSDASLKGWRVNLELQTGETLVQHGERNQEQKKWSSNKKEMEAIFLGLFRYRQVFKELQIKAILIKSDSSTAVQDLVKQRAGQTLVAEVKKIVKLCQQLKIQTQTQHIPGISNKITDSLSSLSSQRDYLVKKEKFKNLCKTKSITPTLELFATGENKLVDRYVATVEEEKETDWLNAFSKPSKEKIFWILPPILKIAKILIAWEMFYPKSIMIAPWWPGQIWFTSLLTGSSTYLFLRKSIQILNQRIEITTTKGLPLTGKITAFLVDQESNWRENCQLNFQLREHDQKNQSNDNRRSVDQHNKNIYIDNGSV</sequence>
<dbReference type="EMBL" id="SNRW01009457">
    <property type="protein sequence ID" value="KAA6377973.1"/>
    <property type="molecule type" value="Genomic_DNA"/>
</dbReference>
<reference evidence="1 2" key="1">
    <citation type="submission" date="2019-03" db="EMBL/GenBank/DDBJ databases">
        <title>Single cell metagenomics reveals metabolic interactions within the superorganism composed of flagellate Streblomastix strix and complex community of Bacteroidetes bacteria on its surface.</title>
        <authorList>
            <person name="Treitli S.C."/>
            <person name="Kolisko M."/>
            <person name="Husnik F."/>
            <person name="Keeling P."/>
            <person name="Hampl V."/>
        </authorList>
    </citation>
    <scope>NUCLEOTIDE SEQUENCE [LARGE SCALE GENOMIC DNA]</scope>
    <source>
        <strain evidence="1">ST1C</strain>
    </source>
</reference>
<dbReference type="CDD" id="cd09275">
    <property type="entry name" value="RNase_HI_RT_DIRS1"/>
    <property type="match status" value="1"/>
</dbReference>
<proteinExistence type="predicted"/>
<dbReference type="InterPro" id="IPR052055">
    <property type="entry name" value="Hepadnavirus_pol/RT"/>
</dbReference>
<organism evidence="1 2">
    <name type="scientific">Streblomastix strix</name>
    <dbReference type="NCBI Taxonomy" id="222440"/>
    <lineage>
        <taxon>Eukaryota</taxon>
        <taxon>Metamonada</taxon>
        <taxon>Preaxostyla</taxon>
        <taxon>Oxymonadida</taxon>
        <taxon>Streblomastigidae</taxon>
        <taxon>Streblomastix</taxon>
    </lineage>
</organism>
<dbReference type="Gene3D" id="3.30.420.10">
    <property type="entry name" value="Ribonuclease H-like superfamily/Ribonuclease H"/>
    <property type="match status" value="1"/>
</dbReference>
<accession>A0A5J4V605</accession>
<protein>
    <submittedName>
        <fullName evidence="1">Uncharacterized protein</fullName>
    </submittedName>
</protein>
<name>A0A5J4V605_9EUKA</name>
<dbReference type="GO" id="GO:0003676">
    <property type="term" value="F:nucleic acid binding"/>
    <property type="evidence" value="ECO:0007669"/>
    <property type="project" value="InterPro"/>
</dbReference>
<dbReference type="AlphaFoldDB" id="A0A5J4V605"/>
<evidence type="ECO:0000313" key="1">
    <source>
        <dbReference type="EMBL" id="KAA6377973.1"/>
    </source>
</evidence>
<comment type="caution">
    <text evidence="1">The sequence shown here is derived from an EMBL/GenBank/DDBJ whole genome shotgun (WGS) entry which is preliminary data.</text>
</comment>